<dbReference type="SUPFAM" id="SSF50249">
    <property type="entry name" value="Nucleic acid-binding proteins"/>
    <property type="match status" value="1"/>
</dbReference>
<dbReference type="GO" id="GO:0071897">
    <property type="term" value="P:DNA biosynthetic process"/>
    <property type="evidence" value="ECO:0007669"/>
    <property type="project" value="InterPro"/>
</dbReference>
<evidence type="ECO:0000313" key="17">
    <source>
        <dbReference type="EMBL" id="PIZ62757.1"/>
    </source>
</evidence>
<dbReference type="GO" id="GO:0006273">
    <property type="term" value="P:lagging strand elongation"/>
    <property type="evidence" value="ECO:0007669"/>
    <property type="project" value="TreeGrafter"/>
</dbReference>
<feature type="binding site" evidence="14">
    <location>
        <position position="254"/>
    </location>
    <ligand>
        <name>ATP</name>
        <dbReference type="ChEBI" id="CHEBI:30616"/>
    </ligand>
</feature>
<proteinExistence type="inferred from homology"/>
<accession>A0A2M7TY55</accession>
<evidence type="ECO:0000256" key="2">
    <source>
        <dbReference type="ARBA" id="ARBA00022598"/>
    </source>
</evidence>
<comment type="similarity">
    <text evidence="1 14 15">Belongs to the ATP-dependent DNA ligase family.</text>
</comment>
<evidence type="ECO:0000256" key="10">
    <source>
        <dbReference type="ARBA" id="ARBA00023172"/>
    </source>
</evidence>
<keyword evidence="9 14" id="KW-0460">Magnesium</keyword>
<evidence type="ECO:0000256" key="9">
    <source>
        <dbReference type="ARBA" id="ARBA00022842"/>
    </source>
</evidence>
<dbReference type="InterPro" id="IPR036599">
    <property type="entry name" value="DNA_ligase_N_sf"/>
</dbReference>
<sequence length="594" mass="67028">MKFKQLSVYIEKIEKTASRLQITEILADLFTQLNPDEYEKVVYLLLGRLTPKYKTLNFGMAEKMVIRAISSSLQIDPSEFTKKYKQSGDIGETTQEYKNAQTSMLEGTPDVLTVFKTLESLAHASGEGSQDEKISRLSGLIQELDPLSARYIVRIPLGVLRLGFSDMTVLDALSWMHQGDKGIRPILQKAYHVHPDLGLIGKILKEDGLSKVEKLEPQIFTPILMMRAERLSSGAEIIKQIGACAVEPKFDGFRLQVHKKGSEVRLYTRGLDDATFMYPDVVEAVRTEVKADEVILEGEAIGYDAHTNSFLPFQETVQRKRKYDIEEKAKEIPLKLFVFELLYLEGKNYVSESFTNRRAALLSIIDIHNNHADHGVIPAEEAIIDDPEKLEIMFDDAITKGLEGIVAKKLDGTYQPGARGWNWIKLKRSYSSKIDDTIDCLVMGYDFGKGKRTQFGIGAFLAGIYDVDKQMFMTIAKIGTGLTDDEWRRLKKQSTKLQVKTMPKQYEVDKLMDVDVWIAPGIVVEIKADEISRSPVHTAGKILKPSKSGSSFAVDVAGFALRFPRLERFRDDKAASDVTTLQEVETMFEKQRNN</sequence>
<reference evidence="18" key="1">
    <citation type="submission" date="2017-09" db="EMBL/GenBank/DDBJ databases">
        <title>Depth-based differentiation of microbial function through sediment-hosted aquifers and enrichment of novel symbionts in the deep terrestrial subsurface.</title>
        <authorList>
            <person name="Probst A.J."/>
            <person name="Ladd B."/>
            <person name="Jarett J.K."/>
            <person name="Geller-Mcgrath D.E."/>
            <person name="Sieber C.M.K."/>
            <person name="Emerson J.B."/>
            <person name="Anantharaman K."/>
            <person name="Thomas B.C."/>
            <person name="Malmstrom R."/>
            <person name="Stieglmeier M."/>
            <person name="Klingl A."/>
            <person name="Woyke T."/>
            <person name="Ryan C.M."/>
            <person name="Banfield J.F."/>
        </authorList>
    </citation>
    <scope>NUCLEOTIDE SEQUENCE [LARGE SCALE GENOMIC DNA]</scope>
</reference>
<dbReference type="SUPFAM" id="SSF56091">
    <property type="entry name" value="DNA ligase/mRNA capping enzyme, catalytic domain"/>
    <property type="match status" value="1"/>
</dbReference>
<dbReference type="SUPFAM" id="SSF117018">
    <property type="entry name" value="ATP-dependent DNA ligase DNA-binding domain"/>
    <property type="match status" value="1"/>
</dbReference>
<keyword evidence="7 14" id="KW-0227">DNA damage</keyword>
<keyword evidence="10 14" id="KW-0233">DNA recombination</keyword>
<evidence type="ECO:0000256" key="8">
    <source>
        <dbReference type="ARBA" id="ARBA00022840"/>
    </source>
</evidence>
<dbReference type="PROSITE" id="PS00333">
    <property type="entry name" value="DNA_LIGASE_A2"/>
    <property type="match status" value="1"/>
</dbReference>
<keyword evidence="8 14" id="KW-0067">ATP-binding</keyword>
<dbReference type="InterPro" id="IPR016059">
    <property type="entry name" value="DNA_ligase_ATP-dep_CS"/>
</dbReference>
<dbReference type="InterPro" id="IPR000977">
    <property type="entry name" value="DNA_ligase_ATP-dep"/>
</dbReference>
<dbReference type="FunFam" id="1.10.3260.10:FF:000007">
    <property type="entry name" value="DNA ligase"/>
    <property type="match status" value="1"/>
</dbReference>
<dbReference type="Proteomes" id="UP000228503">
    <property type="component" value="Unassembled WGS sequence"/>
</dbReference>
<keyword evidence="5 14" id="KW-0479">Metal-binding</keyword>
<dbReference type="Gene3D" id="2.40.50.140">
    <property type="entry name" value="Nucleic acid-binding proteins"/>
    <property type="match status" value="1"/>
</dbReference>
<keyword evidence="12 14" id="KW-0131">Cell cycle</keyword>
<keyword evidence="3 14" id="KW-0132">Cell division</keyword>
<evidence type="ECO:0000256" key="3">
    <source>
        <dbReference type="ARBA" id="ARBA00022618"/>
    </source>
</evidence>
<evidence type="ECO:0000259" key="16">
    <source>
        <dbReference type="PROSITE" id="PS50160"/>
    </source>
</evidence>
<evidence type="ECO:0000256" key="12">
    <source>
        <dbReference type="ARBA" id="ARBA00023306"/>
    </source>
</evidence>
<name>A0A2M7TY55_9BACT</name>
<feature type="binding site" evidence="14">
    <location>
        <position position="299"/>
    </location>
    <ligand>
        <name>ATP</name>
        <dbReference type="ChEBI" id="CHEBI:30616"/>
    </ligand>
</feature>
<dbReference type="GO" id="GO:0006310">
    <property type="term" value="P:DNA recombination"/>
    <property type="evidence" value="ECO:0007669"/>
    <property type="project" value="UniProtKB-UniRule"/>
</dbReference>
<comment type="cofactor">
    <cofactor evidence="14">
        <name>Mg(2+)</name>
        <dbReference type="ChEBI" id="CHEBI:18420"/>
    </cofactor>
</comment>
<dbReference type="Pfam" id="PF04675">
    <property type="entry name" value="DNA_ligase_A_N"/>
    <property type="match status" value="1"/>
</dbReference>
<feature type="binding site" evidence="14">
    <location>
        <position position="247"/>
    </location>
    <ligand>
        <name>ATP</name>
        <dbReference type="ChEBI" id="CHEBI:30616"/>
    </ligand>
</feature>
<keyword evidence="4 14" id="KW-0235">DNA replication</keyword>
<dbReference type="Gene3D" id="3.30.470.30">
    <property type="entry name" value="DNA ligase/mRNA capping enzyme"/>
    <property type="match status" value="1"/>
</dbReference>
<dbReference type="InterPro" id="IPR050191">
    <property type="entry name" value="ATP-dep_DNA_ligase"/>
</dbReference>
<evidence type="ECO:0000313" key="18">
    <source>
        <dbReference type="Proteomes" id="UP000228503"/>
    </source>
</evidence>
<dbReference type="InterPro" id="IPR012308">
    <property type="entry name" value="DNA_ligase_ATP-dep_N"/>
</dbReference>
<evidence type="ECO:0000256" key="13">
    <source>
        <dbReference type="ARBA" id="ARBA00034003"/>
    </source>
</evidence>
<feature type="active site" description="N6-AMP-lysine intermediate" evidence="14">
    <location>
        <position position="249"/>
    </location>
</feature>
<dbReference type="InterPro" id="IPR022865">
    <property type="entry name" value="DNA_ligae_ATP-dep_bac/arc"/>
</dbReference>
<dbReference type="GO" id="GO:0003677">
    <property type="term" value="F:DNA binding"/>
    <property type="evidence" value="ECO:0007669"/>
    <property type="project" value="InterPro"/>
</dbReference>
<dbReference type="InterPro" id="IPR012340">
    <property type="entry name" value="NA-bd_OB-fold"/>
</dbReference>
<dbReference type="AlphaFoldDB" id="A0A2M7TY55"/>
<comment type="function">
    <text evidence="14">DNA ligase that seals nicks in double-stranded DNA during DNA replication, DNA recombination and DNA repair.</text>
</comment>
<dbReference type="HAMAP" id="MF_00407">
    <property type="entry name" value="DNA_ligase"/>
    <property type="match status" value="1"/>
</dbReference>
<comment type="caution">
    <text evidence="17">The sequence shown here is derived from an EMBL/GenBank/DDBJ whole genome shotgun (WGS) entry which is preliminary data.</text>
</comment>
<dbReference type="GO" id="GO:0046872">
    <property type="term" value="F:metal ion binding"/>
    <property type="evidence" value="ECO:0007669"/>
    <property type="project" value="UniProtKB-KW"/>
</dbReference>
<dbReference type="PANTHER" id="PTHR45674:SF4">
    <property type="entry name" value="DNA LIGASE 1"/>
    <property type="match status" value="1"/>
</dbReference>
<evidence type="ECO:0000256" key="6">
    <source>
        <dbReference type="ARBA" id="ARBA00022741"/>
    </source>
</evidence>
<dbReference type="EMBL" id="PFOB01000045">
    <property type="protein sequence ID" value="PIZ62757.1"/>
    <property type="molecule type" value="Genomic_DNA"/>
</dbReference>
<dbReference type="PANTHER" id="PTHR45674">
    <property type="entry name" value="DNA LIGASE 1/3 FAMILY MEMBER"/>
    <property type="match status" value="1"/>
</dbReference>
<dbReference type="GO" id="GO:0005524">
    <property type="term" value="F:ATP binding"/>
    <property type="evidence" value="ECO:0007669"/>
    <property type="project" value="UniProtKB-UniRule"/>
</dbReference>
<organism evidence="17 18">
    <name type="scientific">Candidatus Roizmanbacteria bacterium CG_4_10_14_0_2_um_filter_39_13</name>
    <dbReference type="NCBI Taxonomy" id="1974825"/>
    <lineage>
        <taxon>Bacteria</taxon>
        <taxon>Candidatus Roizmaniibacteriota</taxon>
    </lineage>
</organism>
<evidence type="ECO:0000256" key="5">
    <source>
        <dbReference type="ARBA" id="ARBA00022723"/>
    </source>
</evidence>
<dbReference type="Gene3D" id="1.10.3260.10">
    <property type="entry name" value="DNA ligase, ATP-dependent, N-terminal domain"/>
    <property type="match status" value="1"/>
</dbReference>
<dbReference type="PROSITE" id="PS50160">
    <property type="entry name" value="DNA_LIGASE_A3"/>
    <property type="match status" value="1"/>
</dbReference>
<keyword evidence="6 14" id="KW-0547">Nucleotide-binding</keyword>
<dbReference type="InterPro" id="IPR012309">
    <property type="entry name" value="DNA_ligase_ATP-dep_C"/>
</dbReference>
<keyword evidence="2 14" id="KW-0436">Ligase</keyword>
<dbReference type="InterPro" id="IPR012310">
    <property type="entry name" value="DNA_ligase_ATP-dep_cent"/>
</dbReference>
<dbReference type="CDD" id="cd07901">
    <property type="entry name" value="Adenylation_DNA_ligase_Arch_LigB"/>
    <property type="match status" value="1"/>
</dbReference>
<evidence type="ECO:0000256" key="11">
    <source>
        <dbReference type="ARBA" id="ARBA00023204"/>
    </source>
</evidence>
<evidence type="ECO:0000256" key="14">
    <source>
        <dbReference type="HAMAP-Rule" id="MF_00407"/>
    </source>
</evidence>
<feature type="binding site" evidence="14">
    <location>
        <position position="425"/>
    </location>
    <ligand>
        <name>ATP</name>
        <dbReference type="ChEBI" id="CHEBI:30616"/>
    </ligand>
</feature>
<evidence type="ECO:0000256" key="15">
    <source>
        <dbReference type="RuleBase" id="RU004196"/>
    </source>
</evidence>
<dbReference type="Pfam" id="PF01068">
    <property type="entry name" value="DNA_ligase_A_M"/>
    <property type="match status" value="1"/>
</dbReference>
<evidence type="ECO:0000256" key="1">
    <source>
        <dbReference type="ARBA" id="ARBA00007572"/>
    </source>
</evidence>
<dbReference type="NCBIfam" id="TIGR00574">
    <property type="entry name" value="dnl1"/>
    <property type="match status" value="1"/>
</dbReference>
<evidence type="ECO:0000256" key="4">
    <source>
        <dbReference type="ARBA" id="ARBA00022705"/>
    </source>
</evidence>
<dbReference type="Pfam" id="PF04679">
    <property type="entry name" value="DNA_ligase_A_C"/>
    <property type="match status" value="1"/>
</dbReference>
<feature type="binding site" evidence="14">
    <location>
        <position position="339"/>
    </location>
    <ligand>
        <name>ATP</name>
        <dbReference type="ChEBI" id="CHEBI:30616"/>
    </ligand>
</feature>
<dbReference type="GO" id="GO:0006281">
    <property type="term" value="P:DNA repair"/>
    <property type="evidence" value="ECO:0007669"/>
    <property type="project" value="UniProtKB-UniRule"/>
</dbReference>
<dbReference type="GO" id="GO:0051301">
    <property type="term" value="P:cell division"/>
    <property type="evidence" value="ECO:0007669"/>
    <property type="project" value="UniProtKB-KW"/>
</dbReference>
<comment type="catalytic activity">
    <reaction evidence="13 14">
        <text>ATP + (deoxyribonucleotide)n-3'-hydroxyl + 5'-phospho-(deoxyribonucleotide)m = (deoxyribonucleotide)n+m + AMP + diphosphate.</text>
        <dbReference type="EC" id="6.5.1.1"/>
    </reaction>
</comment>
<feature type="binding site" evidence="14">
    <location>
        <position position="269"/>
    </location>
    <ligand>
        <name>ATP</name>
        <dbReference type="ChEBI" id="CHEBI:30616"/>
    </ligand>
</feature>
<dbReference type="GO" id="GO:0003910">
    <property type="term" value="F:DNA ligase (ATP) activity"/>
    <property type="evidence" value="ECO:0007669"/>
    <property type="project" value="UniProtKB-UniRule"/>
</dbReference>
<keyword evidence="11 14" id="KW-0234">DNA repair</keyword>
<evidence type="ECO:0000256" key="7">
    <source>
        <dbReference type="ARBA" id="ARBA00022763"/>
    </source>
</evidence>
<gene>
    <name evidence="14" type="primary">lig</name>
    <name evidence="17" type="ORF">COY16_03510</name>
</gene>
<feature type="domain" description="ATP-dependent DNA ligase family profile" evidence="16">
    <location>
        <begin position="327"/>
        <end position="466"/>
    </location>
</feature>
<dbReference type="EC" id="6.5.1.1" evidence="14"/>
<protein>
    <recommendedName>
        <fullName evidence="14">Probable DNA ligase</fullName>
        <ecNumber evidence="14">6.5.1.1</ecNumber>
    </recommendedName>
    <alternativeName>
        <fullName evidence="14">Polydeoxyribonucleotide synthase [ATP]</fullName>
    </alternativeName>
</protein>
<feature type="binding site" evidence="14">
    <location>
        <position position="419"/>
    </location>
    <ligand>
        <name>ATP</name>
        <dbReference type="ChEBI" id="CHEBI:30616"/>
    </ligand>
</feature>